<dbReference type="Proteomes" id="UP000199476">
    <property type="component" value="Unassembled WGS sequence"/>
</dbReference>
<dbReference type="NCBIfam" id="TIGR01035">
    <property type="entry name" value="hemA"/>
    <property type="match status" value="1"/>
</dbReference>
<feature type="domain" description="Quinate/shikimate 5-dehydrogenase/glutamyl-tRNA reductase" evidence="17">
    <location>
        <begin position="171"/>
        <end position="305"/>
    </location>
</feature>
<dbReference type="SUPFAM" id="SSF51735">
    <property type="entry name" value="NAD(P)-binding Rossmann-fold domains"/>
    <property type="match status" value="1"/>
</dbReference>
<dbReference type="GO" id="GO:0050661">
    <property type="term" value="F:NADP binding"/>
    <property type="evidence" value="ECO:0007669"/>
    <property type="project" value="InterPro"/>
</dbReference>
<dbReference type="EC" id="1.2.1.70" evidence="3 9"/>
<dbReference type="Pfam" id="PF05201">
    <property type="entry name" value="GlutR_N"/>
    <property type="match status" value="1"/>
</dbReference>
<evidence type="ECO:0000256" key="9">
    <source>
        <dbReference type="HAMAP-Rule" id="MF_00087"/>
    </source>
</evidence>
<comment type="function">
    <text evidence="9">Catalyzes the NADPH-dependent reduction of glutamyl-tRNA(Glu) to glutamate 1-semialdehyde (GSA).</text>
</comment>
<feature type="domain" description="Glutamyl-tRNA reductase N-terminal" evidence="18">
    <location>
        <begin position="8"/>
        <end position="156"/>
    </location>
</feature>
<comment type="similarity">
    <text evidence="2 9 14">Belongs to the glutamyl-tRNA reductase family.</text>
</comment>
<dbReference type="HAMAP" id="MF_00087">
    <property type="entry name" value="Glu_tRNA_reductase"/>
    <property type="match status" value="1"/>
</dbReference>
<dbReference type="GO" id="GO:0008883">
    <property type="term" value="F:glutamyl-tRNA reductase activity"/>
    <property type="evidence" value="ECO:0007669"/>
    <property type="project" value="UniProtKB-UniRule"/>
</dbReference>
<dbReference type="PANTHER" id="PTHR43013:SF1">
    <property type="entry name" value="GLUTAMYL-TRNA REDUCTASE"/>
    <property type="match status" value="1"/>
</dbReference>
<dbReference type="PIRSF" id="PIRSF000445">
    <property type="entry name" value="4pyrrol_synth_GluRdtase"/>
    <property type="match status" value="1"/>
</dbReference>
<comment type="catalytic activity">
    <reaction evidence="7 9 14">
        <text>(S)-4-amino-5-oxopentanoate + tRNA(Glu) + NADP(+) = L-glutamyl-tRNA(Glu) + NADPH + H(+)</text>
        <dbReference type="Rhea" id="RHEA:12344"/>
        <dbReference type="Rhea" id="RHEA-COMP:9663"/>
        <dbReference type="Rhea" id="RHEA-COMP:9680"/>
        <dbReference type="ChEBI" id="CHEBI:15378"/>
        <dbReference type="ChEBI" id="CHEBI:57501"/>
        <dbReference type="ChEBI" id="CHEBI:57783"/>
        <dbReference type="ChEBI" id="CHEBI:58349"/>
        <dbReference type="ChEBI" id="CHEBI:78442"/>
        <dbReference type="ChEBI" id="CHEBI:78520"/>
        <dbReference type="EC" id="1.2.1.70"/>
    </reaction>
</comment>
<comment type="pathway">
    <text evidence="1 9 14">Porphyrin-containing compound metabolism; protoporphyrin-IX biosynthesis; 5-aminolevulinate from L-glutamyl-tRNA(Glu): step 1/2.</text>
</comment>
<evidence type="ECO:0000259" key="16">
    <source>
        <dbReference type="Pfam" id="PF00745"/>
    </source>
</evidence>
<dbReference type="Gene3D" id="3.40.50.720">
    <property type="entry name" value="NAD(P)-binding Rossmann-like Domain"/>
    <property type="match status" value="1"/>
</dbReference>
<keyword evidence="20" id="KW-1185">Reference proteome</keyword>
<dbReference type="InterPro" id="IPR015895">
    <property type="entry name" value="4pyrrol_synth_GluRdtase_N"/>
</dbReference>
<comment type="subunit">
    <text evidence="9">Homodimer.</text>
</comment>
<dbReference type="FunFam" id="3.40.50.720:FF:000031">
    <property type="entry name" value="Glutamyl-tRNA reductase"/>
    <property type="match status" value="1"/>
</dbReference>
<evidence type="ECO:0000256" key="14">
    <source>
        <dbReference type="RuleBase" id="RU000584"/>
    </source>
</evidence>
<feature type="binding site" evidence="9 11">
    <location>
        <position position="109"/>
    </location>
    <ligand>
        <name>substrate</name>
    </ligand>
</feature>
<evidence type="ECO:0000256" key="10">
    <source>
        <dbReference type="PIRSR" id="PIRSR000445-1"/>
    </source>
</evidence>
<evidence type="ECO:0000256" key="11">
    <source>
        <dbReference type="PIRSR" id="PIRSR000445-2"/>
    </source>
</evidence>
<evidence type="ECO:0000256" key="13">
    <source>
        <dbReference type="PIRSR" id="PIRSR000445-4"/>
    </source>
</evidence>
<evidence type="ECO:0000256" key="6">
    <source>
        <dbReference type="ARBA" id="ARBA00023244"/>
    </source>
</evidence>
<dbReference type="InterPro" id="IPR006151">
    <property type="entry name" value="Shikm_DH/Glu-tRNA_Rdtase"/>
</dbReference>
<feature type="binding site" evidence="9 11">
    <location>
        <begin position="114"/>
        <end position="116"/>
    </location>
    <ligand>
        <name>substrate</name>
    </ligand>
</feature>
<keyword evidence="6 9" id="KW-0627">Porphyrin biosynthesis</keyword>
<dbReference type="FunFam" id="3.30.460.30:FF:000001">
    <property type="entry name" value="Glutamyl-tRNA reductase"/>
    <property type="match status" value="1"/>
</dbReference>
<dbReference type="STRING" id="321763.SAMN04488692_11521"/>
<evidence type="ECO:0000313" key="19">
    <source>
        <dbReference type="EMBL" id="SDM05042.1"/>
    </source>
</evidence>
<dbReference type="PANTHER" id="PTHR43013">
    <property type="entry name" value="GLUTAMYL-TRNA REDUCTASE"/>
    <property type="match status" value="1"/>
</dbReference>
<evidence type="ECO:0000256" key="3">
    <source>
        <dbReference type="ARBA" id="ARBA00012970"/>
    </source>
</evidence>
<evidence type="ECO:0000256" key="4">
    <source>
        <dbReference type="ARBA" id="ARBA00022857"/>
    </source>
</evidence>
<gene>
    <name evidence="9" type="primary">hemA</name>
    <name evidence="19" type="ORF">SAMN04488692_11521</name>
</gene>
<proteinExistence type="inferred from homology"/>
<comment type="domain">
    <text evidence="9">Possesses an unusual extended V-shaped dimeric structure with each monomer consisting of three distinct domains arranged along a curved 'spinal' alpha-helix. The N-terminal catalytic domain specifically recognizes the glutamate moiety of the substrate. The second domain is the NADPH-binding domain, and the third C-terminal domain is responsible for dimerization.</text>
</comment>
<dbReference type="InterPro" id="IPR036453">
    <property type="entry name" value="GluRdtase_dimer_dom_sf"/>
</dbReference>
<evidence type="ECO:0000256" key="12">
    <source>
        <dbReference type="PIRSR" id="PIRSR000445-3"/>
    </source>
</evidence>
<dbReference type="Pfam" id="PF00745">
    <property type="entry name" value="GlutR_dimer"/>
    <property type="match status" value="1"/>
</dbReference>
<feature type="binding site" evidence="9 11">
    <location>
        <position position="120"/>
    </location>
    <ligand>
        <name>substrate</name>
    </ligand>
</feature>
<evidence type="ECO:0000256" key="7">
    <source>
        <dbReference type="ARBA" id="ARBA00047464"/>
    </source>
</evidence>
<dbReference type="InterPro" id="IPR000343">
    <property type="entry name" value="4pyrrol_synth_GluRdtase"/>
</dbReference>
<evidence type="ECO:0000256" key="1">
    <source>
        <dbReference type="ARBA" id="ARBA00005059"/>
    </source>
</evidence>
<dbReference type="UniPathway" id="UPA00251">
    <property type="reaction ID" value="UER00316"/>
</dbReference>
<organism evidence="19 20">
    <name type="scientific">Halarsenatibacter silvermanii</name>
    <dbReference type="NCBI Taxonomy" id="321763"/>
    <lineage>
        <taxon>Bacteria</taxon>
        <taxon>Bacillati</taxon>
        <taxon>Bacillota</taxon>
        <taxon>Clostridia</taxon>
        <taxon>Halanaerobiales</taxon>
        <taxon>Halarsenatibacteraceae</taxon>
        <taxon>Halarsenatibacter</taxon>
    </lineage>
</organism>
<protein>
    <recommendedName>
        <fullName evidence="8 9">Glutamyl-tRNA reductase</fullName>
        <shortName evidence="9">GluTR</shortName>
        <ecNumber evidence="3 9">1.2.1.70</ecNumber>
    </recommendedName>
</protein>
<dbReference type="InterPro" id="IPR015896">
    <property type="entry name" value="4pyrrol_synth_GluRdtase_dimer"/>
</dbReference>
<evidence type="ECO:0000259" key="18">
    <source>
        <dbReference type="Pfam" id="PF05201"/>
    </source>
</evidence>
<evidence type="ECO:0000313" key="20">
    <source>
        <dbReference type="Proteomes" id="UP000199476"/>
    </source>
</evidence>
<dbReference type="SUPFAM" id="SSF69742">
    <property type="entry name" value="Glutamyl tRNA-reductase catalytic, N-terminal domain"/>
    <property type="match status" value="1"/>
</dbReference>
<dbReference type="Gene3D" id="3.30.460.30">
    <property type="entry name" value="Glutamyl-tRNA reductase, N-terminal domain"/>
    <property type="match status" value="1"/>
</dbReference>
<reference evidence="19 20" key="1">
    <citation type="submission" date="2016-10" db="EMBL/GenBank/DDBJ databases">
        <authorList>
            <person name="de Groot N.N."/>
        </authorList>
    </citation>
    <scope>NUCLEOTIDE SEQUENCE [LARGE SCALE GENOMIC DNA]</scope>
    <source>
        <strain evidence="19 20">SLAS-1</strain>
    </source>
</reference>
<feature type="domain" description="Tetrapyrrole biosynthesis glutamyl-tRNA reductase dimerisation" evidence="16">
    <location>
        <begin position="319"/>
        <end position="426"/>
    </location>
</feature>
<dbReference type="AlphaFoldDB" id="A0A1G9Q1W4"/>
<feature type="binding site" evidence="9 12">
    <location>
        <begin position="189"/>
        <end position="194"/>
    </location>
    <ligand>
        <name>NADP(+)</name>
        <dbReference type="ChEBI" id="CHEBI:58349"/>
    </ligand>
</feature>
<feature type="site" description="Important for activity" evidence="9 13">
    <location>
        <position position="99"/>
    </location>
</feature>
<dbReference type="SUPFAM" id="SSF69075">
    <property type="entry name" value="Glutamyl tRNA-reductase dimerization domain"/>
    <property type="match status" value="1"/>
</dbReference>
<evidence type="ECO:0000256" key="5">
    <source>
        <dbReference type="ARBA" id="ARBA00023002"/>
    </source>
</evidence>
<evidence type="ECO:0000259" key="17">
    <source>
        <dbReference type="Pfam" id="PF01488"/>
    </source>
</evidence>
<feature type="coiled-coil region" evidence="15">
    <location>
        <begin position="310"/>
        <end position="379"/>
    </location>
</feature>
<dbReference type="InterPro" id="IPR036291">
    <property type="entry name" value="NAD(P)-bd_dom_sf"/>
</dbReference>
<name>A0A1G9Q1W4_9FIRM</name>
<dbReference type="GO" id="GO:0019353">
    <property type="term" value="P:protoporphyrinogen IX biosynthetic process from glutamate"/>
    <property type="evidence" value="ECO:0007669"/>
    <property type="project" value="TreeGrafter"/>
</dbReference>
<keyword evidence="5 9" id="KW-0560">Oxidoreductase</keyword>
<keyword evidence="4 9" id="KW-0521">NADP</keyword>
<dbReference type="OrthoDB" id="110209at2"/>
<feature type="binding site" evidence="9 11">
    <location>
        <begin position="50"/>
        <end position="53"/>
    </location>
    <ligand>
        <name>substrate</name>
    </ligand>
</feature>
<dbReference type="InterPro" id="IPR036343">
    <property type="entry name" value="GluRdtase_N_sf"/>
</dbReference>
<comment type="miscellaneous">
    <text evidence="9">During catalysis, the active site Cys acts as a nucleophile attacking the alpha-carbonyl group of tRNA-bound glutamate with the formation of a thioester intermediate between enzyme and glutamate, and the concomitant release of tRNA(Glu). The thioester intermediate is finally reduced by direct hydride transfer from NADPH, to form the product GSA.</text>
</comment>
<sequence>MNELICTGLNHNTAPLDVREMVALTSKGKIEAAQKFKDYEEISGCAVLGTCNRLEIYMSSDDPETSLERAEDFLHSEASRADYLQDALYRCRGEKAAEHIFRVACGGDSMIKGEPQILNQVKEAYNTAEEHGCCDTHLHEVFNRALRTGKRARTETEISENAASVGYAAVEIARQELKALEKSSMLIVGAGEMGRAVMKNMLERGVQSPTIANRSYERSAKLADRVGGKAIEIDELPRMLDHFDIVIGCTAAPHYVIWRDKHGEIIDERDKSQLMIDLAVPRDIDPELEELSHVSLYMIDDLEEVVDSGLEERSRALAQVEEIIAEEKENYICWRRERQAVPLIKAMQEKGEEIRLEELERAIERIEEVRGEISRCERQVLEDLTSQIVKKLLHHPMIQTKKMIEQNGSCETSGDLFETVSRLFALEVQEDSWQ</sequence>
<evidence type="ECO:0000256" key="15">
    <source>
        <dbReference type="SAM" id="Coils"/>
    </source>
</evidence>
<dbReference type="EMBL" id="FNGO01000015">
    <property type="protein sequence ID" value="SDM05042.1"/>
    <property type="molecule type" value="Genomic_DNA"/>
</dbReference>
<dbReference type="CDD" id="cd05213">
    <property type="entry name" value="NAD_bind_Glutamyl_tRNA_reduct"/>
    <property type="match status" value="1"/>
</dbReference>
<keyword evidence="15" id="KW-0175">Coiled coil</keyword>
<accession>A0A1G9Q1W4</accession>
<evidence type="ECO:0000256" key="2">
    <source>
        <dbReference type="ARBA" id="ARBA00005916"/>
    </source>
</evidence>
<feature type="active site" description="Nucleophile" evidence="9 10">
    <location>
        <position position="51"/>
    </location>
</feature>
<evidence type="ECO:0000256" key="8">
    <source>
        <dbReference type="ARBA" id="ARBA00068659"/>
    </source>
</evidence>
<dbReference type="RefSeq" id="WP_089760729.1">
    <property type="nucleotide sequence ID" value="NZ_FNGO01000015.1"/>
</dbReference>
<dbReference type="Pfam" id="PF01488">
    <property type="entry name" value="Shikimate_DH"/>
    <property type="match status" value="1"/>
</dbReference>